<dbReference type="EMBL" id="LR787167">
    <property type="protein sequence ID" value="CAB3263029.1"/>
    <property type="molecule type" value="mRNA"/>
</dbReference>
<reference evidence="2" key="1">
    <citation type="submission" date="2020-04" db="EMBL/GenBank/DDBJ databases">
        <authorList>
            <person name="Neveu A P."/>
        </authorList>
    </citation>
    <scope>NUCLEOTIDE SEQUENCE</scope>
    <source>
        <tissue evidence="2">Whole embryo</tissue>
    </source>
</reference>
<organism evidence="2">
    <name type="scientific">Phallusia mammillata</name>
    <dbReference type="NCBI Taxonomy" id="59560"/>
    <lineage>
        <taxon>Eukaryota</taxon>
        <taxon>Metazoa</taxon>
        <taxon>Chordata</taxon>
        <taxon>Tunicata</taxon>
        <taxon>Ascidiacea</taxon>
        <taxon>Phlebobranchia</taxon>
        <taxon>Ascidiidae</taxon>
        <taxon>Phallusia</taxon>
    </lineage>
</organism>
<feature type="region of interest" description="Disordered" evidence="1">
    <location>
        <begin position="45"/>
        <end position="79"/>
    </location>
</feature>
<proteinExistence type="evidence at transcript level"/>
<evidence type="ECO:0000313" key="2">
    <source>
        <dbReference type="EMBL" id="CAB3263029.1"/>
    </source>
</evidence>
<evidence type="ECO:0000256" key="1">
    <source>
        <dbReference type="SAM" id="MobiDB-lite"/>
    </source>
</evidence>
<accession>A0A6F9DIR1</accession>
<sequence length="79" mass="8766">MATIAHCCRNYLHHPASFPAKLHVRTVDSMQRAIALMVPCAVRHGKPPTITTERSKKHHAKPVPGRHRGLCRGTSYGAF</sequence>
<dbReference type="AlphaFoldDB" id="A0A6F9DIR1"/>
<feature type="compositionally biased region" description="Basic residues" evidence="1">
    <location>
        <begin position="55"/>
        <end position="70"/>
    </location>
</feature>
<protein>
    <submittedName>
        <fullName evidence="2">Uncharacterized protein LOC100186817</fullName>
    </submittedName>
</protein>
<name>A0A6F9DIR1_9ASCI</name>
<gene>
    <name evidence="2" type="primary">LOC100186817-001</name>
</gene>